<evidence type="ECO:0000256" key="1">
    <source>
        <dbReference type="ARBA" id="ARBA00005800"/>
    </source>
</evidence>
<reference evidence="9" key="1">
    <citation type="journal article" date="2014" name="Proc. Natl. Acad. Sci. U.S.A.">
        <title>Extensive sampling of basidiomycete genomes demonstrates inadequacy of the white-rot/brown-rot paradigm for wood decay fungi.</title>
        <authorList>
            <person name="Riley R."/>
            <person name="Salamov A.A."/>
            <person name="Brown D.W."/>
            <person name="Nagy L.G."/>
            <person name="Floudas D."/>
            <person name="Held B.W."/>
            <person name="Levasseur A."/>
            <person name="Lombard V."/>
            <person name="Morin E."/>
            <person name="Otillar R."/>
            <person name="Lindquist E.A."/>
            <person name="Sun H."/>
            <person name="LaButti K.M."/>
            <person name="Schmutz J."/>
            <person name="Jabbour D."/>
            <person name="Luo H."/>
            <person name="Baker S.E."/>
            <person name="Pisabarro A.G."/>
            <person name="Walton J.D."/>
            <person name="Blanchette R.A."/>
            <person name="Henrissat B."/>
            <person name="Martin F."/>
            <person name="Cullen D."/>
            <person name="Hibbett D.S."/>
            <person name="Grigoriev I.V."/>
        </authorList>
    </citation>
    <scope>NUCLEOTIDE SEQUENCE [LARGE SCALE GENOMIC DNA]</scope>
    <source>
        <strain evidence="9">MUCL 33604</strain>
    </source>
</reference>
<keyword evidence="2 5" id="KW-0238">DNA-binding</keyword>
<dbReference type="OrthoDB" id="250329at2759"/>
<name>A0A067Q8G8_9AGAM</name>
<keyword evidence="9" id="KW-1185">Reference proteome</keyword>
<dbReference type="EMBL" id="KL197710">
    <property type="protein sequence ID" value="KDQ63284.1"/>
    <property type="molecule type" value="Genomic_DNA"/>
</dbReference>
<protein>
    <recommendedName>
        <fullName evidence="7">Homeobox domain-containing protein</fullName>
    </recommendedName>
</protein>
<feature type="compositionally biased region" description="Acidic residues" evidence="6">
    <location>
        <begin position="329"/>
        <end position="352"/>
    </location>
</feature>
<dbReference type="InterPro" id="IPR001356">
    <property type="entry name" value="HD"/>
</dbReference>
<dbReference type="Proteomes" id="UP000027265">
    <property type="component" value="Unassembled WGS sequence"/>
</dbReference>
<dbReference type="InParanoid" id="A0A067Q8G8"/>
<dbReference type="GO" id="GO:0003677">
    <property type="term" value="F:DNA binding"/>
    <property type="evidence" value="ECO:0007669"/>
    <property type="project" value="UniProtKB-UniRule"/>
</dbReference>
<evidence type="ECO:0000256" key="6">
    <source>
        <dbReference type="SAM" id="MobiDB-lite"/>
    </source>
</evidence>
<feature type="DNA-binding region" description="Homeobox" evidence="5">
    <location>
        <begin position="154"/>
        <end position="189"/>
    </location>
</feature>
<comment type="similarity">
    <text evidence="1">Belongs to the TALE/M-ATYP homeobox family.</text>
</comment>
<evidence type="ECO:0000256" key="3">
    <source>
        <dbReference type="ARBA" id="ARBA00023155"/>
    </source>
</evidence>
<evidence type="ECO:0000256" key="2">
    <source>
        <dbReference type="ARBA" id="ARBA00023125"/>
    </source>
</evidence>
<dbReference type="InterPro" id="IPR008422">
    <property type="entry name" value="KN_HD"/>
</dbReference>
<dbReference type="STRING" id="933084.A0A067Q8G8"/>
<dbReference type="SUPFAM" id="SSF46689">
    <property type="entry name" value="Homeodomain-like"/>
    <property type="match status" value="1"/>
</dbReference>
<keyword evidence="4 5" id="KW-0539">Nucleus</keyword>
<organism evidence="8 9">
    <name type="scientific">Jaapia argillacea MUCL 33604</name>
    <dbReference type="NCBI Taxonomy" id="933084"/>
    <lineage>
        <taxon>Eukaryota</taxon>
        <taxon>Fungi</taxon>
        <taxon>Dikarya</taxon>
        <taxon>Basidiomycota</taxon>
        <taxon>Agaricomycotina</taxon>
        <taxon>Agaricomycetes</taxon>
        <taxon>Agaricomycetidae</taxon>
        <taxon>Jaapiales</taxon>
        <taxon>Jaapiaceae</taxon>
        <taxon>Jaapia</taxon>
    </lineage>
</organism>
<evidence type="ECO:0000256" key="4">
    <source>
        <dbReference type="ARBA" id="ARBA00023242"/>
    </source>
</evidence>
<dbReference type="Gene3D" id="1.10.10.60">
    <property type="entry name" value="Homeodomain-like"/>
    <property type="match status" value="1"/>
</dbReference>
<dbReference type="CDD" id="cd00086">
    <property type="entry name" value="homeodomain"/>
    <property type="match status" value="1"/>
</dbReference>
<sequence>MDESIRRRLLSAEIDLLNSSTDDPSATSAFESSWLKLQDDIDEAMQSHLLSEETIRLAHSAASRIAILAERLLEVHASFDSLTSSLSKELDNIFDTIGDDVQPSRAPYPPHHHVLLQCPTIETSTFQDMDIRTPCPAFVLPCYKWLLRNIHNPYPSKEFKQSVADSTGCTYASVDTWFTSARRRIGWNEIAKEHFNNSRADMVDAATRVFEKDDKRRPIECPATHQFLLMKLKAEGLCADKLKKSKLARELDVLVKDMSEADRQRWDEQKVRSYLAEREQKEKEKKERRKEQAKQRATQKAMRETQRRTGSRRSPLDSRTPSPSWSLSDDSDDGDSLEELYDSDYFQDEELDMPQAPPKAIHKKRKSSRDEDDTIRQDQREKRRRTQSPPRHSPQIPSPTSELSPLLVVDTSFDQWSWDLSQSNSPLPAPEPIVPVTASRKRRLSDADAQGAPKRPRASQHGFRPQAVSNPLPMSRSLSFGDDPIFGWENMFNFEPPASVTTEELDSSAIDVEVFSNWQIWGDNGSVVSAQNIPSKSPTPQPLPQVEIPTFDLQSATPSGFDTTTSNDEGWSALSDFVVDLLAQQSQASSSSSFAENVPPLSDLPMVQPGSFDCSLPLPTQNSSQQFSYDSFAPYMETTCTNPAAFMFQQPQQPTPCTLPGFDISELLGLPHLETQIPFSSQMDHLDPVQGSTSSFDQYSAPSPVTLQADALEIQRKRHQLQLYKDAAQALEQELSVGLYVHFRTSPFLY</sequence>
<dbReference type="Pfam" id="PF12731">
    <property type="entry name" value="Mating_N"/>
    <property type="match status" value="1"/>
</dbReference>
<evidence type="ECO:0000313" key="9">
    <source>
        <dbReference type="Proteomes" id="UP000027265"/>
    </source>
</evidence>
<evidence type="ECO:0000256" key="5">
    <source>
        <dbReference type="PROSITE-ProRule" id="PRU00108"/>
    </source>
</evidence>
<feature type="region of interest" description="Disordered" evidence="6">
    <location>
        <begin position="277"/>
        <end position="405"/>
    </location>
</feature>
<comment type="subcellular location">
    <subcellularLocation>
        <location evidence="5">Nucleus</location>
    </subcellularLocation>
</comment>
<dbReference type="InterPro" id="IPR024333">
    <property type="entry name" value="Mating-type_A-alpha/beta_1_N"/>
</dbReference>
<dbReference type="Pfam" id="PF05920">
    <property type="entry name" value="Homeobox_KN"/>
    <property type="match status" value="1"/>
</dbReference>
<accession>A0A067Q8G8</accession>
<keyword evidence="3 5" id="KW-0371">Homeobox</keyword>
<feature type="compositionally biased region" description="Basic and acidic residues" evidence="6">
    <location>
        <begin position="277"/>
        <end position="294"/>
    </location>
</feature>
<dbReference type="HOGENOM" id="CLU_021698_0_0_1"/>
<evidence type="ECO:0000313" key="8">
    <source>
        <dbReference type="EMBL" id="KDQ63284.1"/>
    </source>
</evidence>
<gene>
    <name evidence="8" type="ORF">JAAARDRAFT_53510</name>
</gene>
<proteinExistence type="inferred from homology"/>
<dbReference type="PROSITE" id="PS50071">
    <property type="entry name" value="HOMEOBOX_2"/>
    <property type="match status" value="1"/>
</dbReference>
<dbReference type="GO" id="GO:0005634">
    <property type="term" value="C:nucleus"/>
    <property type="evidence" value="ECO:0007669"/>
    <property type="project" value="UniProtKB-SubCell"/>
</dbReference>
<dbReference type="AlphaFoldDB" id="A0A067Q8G8"/>
<dbReference type="InterPro" id="IPR009057">
    <property type="entry name" value="Homeodomain-like_sf"/>
</dbReference>
<dbReference type="GO" id="GO:0006355">
    <property type="term" value="P:regulation of DNA-templated transcription"/>
    <property type="evidence" value="ECO:0007669"/>
    <property type="project" value="InterPro"/>
</dbReference>
<evidence type="ECO:0000259" key="7">
    <source>
        <dbReference type="PROSITE" id="PS50071"/>
    </source>
</evidence>
<feature type="region of interest" description="Disordered" evidence="6">
    <location>
        <begin position="438"/>
        <end position="476"/>
    </location>
</feature>
<feature type="domain" description="Homeobox" evidence="7">
    <location>
        <begin position="152"/>
        <end position="188"/>
    </location>
</feature>